<dbReference type="SUPFAM" id="SSF88946">
    <property type="entry name" value="Sigma2 domain of RNA polymerase sigma factors"/>
    <property type="match status" value="1"/>
</dbReference>
<feature type="domain" description="RNA polymerase sigma-70 region 2" evidence="6">
    <location>
        <begin position="24"/>
        <end position="90"/>
    </location>
</feature>
<evidence type="ECO:0000256" key="4">
    <source>
        <dbReference type="ARBA" id="ARBA00023125"/>
    </source>
</evidence>
<keyword evidence="3" id="KW-0731">Sigma factor</keyword>
<evidence type="ECO:0000256" key="3">
    <source>
        <dbReference type="ARBA" id="ARBA00023082"/>
    </source>
</evidence>
<comment type="similarity">
    <text evidence="1">Belongs to the sigma-70 factor family. ECF subfamily.</text>
</comment>
<keyword evidence="2" id="KW-0805">Transcription regulation</keyword>
<sequence length="187" mass="22148">MAKNNTQDCTSQTTVSNFDIEQIIETVTPAIKQALRNYSIHANDREDLYQEILLKLFRALKKFDFSQPTPFEHYVNRIVKAVKNDYIRKKMAMLHRQDMLVNDFVVSYNYKKSECILENNVISDEMRHQIKALTVSFTQLEQAVITYTLEDYKPQKIAQLLNVKVKVVYNALQRCKMKMKHHLKYHK</sequence>
<dbReference type="EMBL" id="CP128355">
    <property type="protein sequence ID" value="XAF71312.1"/>
    <property type="molecule type" value="Genomic_DNA"/>
</dbReference>
<keyword evidence="4" id="KW-0238">DNA-binding</keyword>
<keyword evidence="8" id="KW-1185">Reference proteome</keyword>
<evidence type="ECO:0000313" key="7">
    <source>
        <dbReference type="EMBL" id="XAF71312.1"/>
    </source>
</evidence>
<dbReference type="PANTHER" id="PTHR43133">
    <property type="entry name" value="RNA POLYMERASE ECF-TYPE SIGMA FACTO"/>
    <property type="match status" value="1"/>
</dbReference>
<dbReference type="InterPro" id="IPR007627">
    <property type="entry name" value="RNA_pol_sigma70_r2"/>
</dbReference>
<evidence type="ECO:0000256" key="5">
    <source>
        <dbReference type="ARBA" id="ARBA00023163"/>
    </source>
</evidence>
<dbReference type="SUPFAM" id="SSF88659">
    <property type="entry name" value="Sigma3 and sigma4 domains of RNA polymerase sigma factors"/>
    <property type="match status" value="1"/>
</dbReference>
<dbReference type="InterPro" id="IPR039425">
    <property type="entry name" value="RNA_pol_sigma-70-like"/>
</dbReference>
<accession>A0ABZ3EFL3</accession>
<dbReference type="Pfam" id="PF04542">
    <property type="entry name" value="Sigma70_r2"/>
    <property type="match status" value="1"/>
</dbReference>
<evidence type="ECO:0000259" key="6">
    <source>
        <dbReference type="Pfam" id="PF04542"/>
    </source>
</evidence>
<name>A0ABZ3EFL3_9STAP</name>
<dbReference type="NCBIfam" id="TIGR02937">
    <property type="entry name" value="sigma70-ECF"/>
    <property type="match status" value="1"/>
</dbReference>
<dbReference type="Proteomes" id="UP001436297">
    <property type="component" value="Chromosome"/>
</dbReference>
<evidence type="ECO:0000313" key="8">
    <source>
        <dbReference type="Proteomes" id="UP001436297"/>
    </source>
</evidence>
<dbReference type="Gene3D" id="1.10.1740.10">
    <property type="match status" value="1"/>
</dbReference>
<dbReference type="InterPro" id="IPR013325">
    <property type="entry name" value="RNA_pol_sigma_r2"/>
</dbReference>
<dbReference type="InterPro" id="IPR014284">
    <property type="entry name" value="RNA_pol_sigma-70_dom"/>
</dbReference>
<reference evidence="7 8" key="1">
    <citation type="journal article" date="2024" name="Pathogens">
        <title>Staphylococcus hsinchuensis sp. nov., Isolated from Soymilk.</title>
        <authorList>
            <person name="Wang Y.T."/>
            <person name="Lin Y.C."/>
            <person name="Hsieh Y.H."/>
            <person name="Lin Y.T."/>
            <person name="Hamada M."/>
            <person name="Chen C.C."/>
            <person name="Liou J.S."/>
            <person name="Lee A.Y."/>
            <person name="Zhang W.L."/>
            <person name="Chen Y.T."/>
            <person name="Huang C.H."/>
        </authorList>
    </citation>
    <scope>NUCLEOTIDE SEQUENCE [LARGE SCALE GENOMIC DNA]</scope>
    <source>
        <strain evidence="7 8">H164</strain>
    </source>
</reference>
<evidence type="ECO:0000256" key="1">
    <source>
        <dbReference type="ARBA" id="ARBA00010641"/>
    </source>
</evidence>
<dbReference type="RefSeq" id="WP_342610526.1">
    <property type="nucleotide sequence ID" value="NZ_CP128355.1"/>
</dbReference>
<keyword evidence="5" id="KW-0804">Transcription</keyword>
<proteinExistence type="inferred from homology"/>
<gene>
    <name evidence="7" type="ORF">QQM35_04245</name>
</gene>
<dbReference type="PANTHER" id="PTHR43133:SF8">
    <property type="entry name" value="RNA POLYMERASE SIGMA FACTOR HI_1459-RELATED"/>
    <property type="match status" value="1"/>
</dbReference>
<protein>
    <submittedName>
        <fullName evidence="7">Sigma-70 family RNA polymerase sigma factor</fullName>
    </submittedName>
</protein>
<dbReference type="InterPro" id="IPR013324">
    <property type="entry name" value="RNA_pol_sigma_r3/r4-like"/>
</dbReference>
<evidence type="ECO:0000256" key="2">
    <source>
        <dbReference type="ARBA" id="ARBA00023015"/>
    </source>
</evidence>
<organism evidence="7 8">
    <name type="scientific">Staphylococcus hsinchuensis</name>
    <dbReference type="NCBI Taxonomy" id="3051183"/>
    <lineage>
        <taxon>Bacteria</taxon>
        <taxon>Bacillati</taxon>
        <taxon>Bacillota</taxon>
        <taxon>Bacilli</taxon>
        <taxon>Bacillales</taxon>
        <taxon>Staphylococcaceae</taxon>
        <taxon>Staphylococcus</taxon>
    </lineage>
</organism>